<feature type="transmembrane region" description="Helical" evidence="6">
    <location>
        <begin position="434"/>
        <end position="454"/>
    </location>
</feature>
<evidence type="ECO:0000256" key="6">
    <source>
        <dbReference type="SAM" id="Phobius"/>
    </source>
</evidence>
<dbReference type="Proteomes" id="UP000648801">
    <property type="component" value="Unassembled WGS sequence"/>
</dbReference>
<organism evidence="7 8">
    <name type="scientific">Edaphobacter acidisoli</name>
    <dbReference type="NCBI Taxonomy" id="2040573"/>
    <lineage>
        <taxon>Bacteria</taxon>
        <taxon>Pseudomonadati</taxon>
        <taxon>Acidobacteriota</taxon>
        <taxon>Terriglobia</taxon>
        <taxon>Terriglobales</taxon>
        <taxon>Acidobacteriaceae</taxon>
        <taxon>Edaphobacter</taxon>
    </lineage>
</organism>
<protein>
    <recommendedName>
        <fullName evidence="9">Polysaccharide biosynthesis protein</fullName>
    </recommendedName>
</protein>
<feature type="transmembrane region" description="Helical" evidence="6">
    <location>
        <begin position="378"/>
        <end position="397"/>
    </location>
</feature>
<feature type="transmembrane region" description="Helical" evidence="6">
    <location>
        <begin position="87"/>
        <end position="108"/>
    </location>
</feature>
<reference evidence="7" key="2">
    <citation type="submission" date="2020-09" db="EMBL/GenBank/DDBJ databases">
        <authorList>
            <person name="Sun Q."/>
            <person name="Zhou Y."/>
        </authorList>
    </citation>
    <scope>NUCLEOTIDE SEQUENCE</scope>
    <source>
        <strain evidence="7">CGMCC 1.15447</strain>
    </source>
</reference>
<dbReference type="InterPro" id="IPR050833">
    <property type="entry name" value="Poly_Biosynth_Transport"/>
</dbReference>
<keyword evidence="3 6" id="KW-0812">Transmembrane</keyword>
<dbReference type="RefSeq" id="WP_188759625.1">
    <property type="nucleotide sequence ID" value="NZ_BMJB01000001.1"/>
</dbReference>
<keyword evidence="8" id="KW-1185">Reference proteome</keyword>
<keyword evidence="5 6" id="KW-0472">Membrane</keyword>
<keyword evidence="2" id="KW-1003">Cell membrane</keyword>
<feature type="transmembrane region" description="Helical" evidence="6">
    <location>
        <begin position="466"/>
        <end position="484"/>
    </location>
</feature>
<dbReference type="PANTHER" id="PTHR30250:SF26">
    <property type="entry name" value="PSMA PROTEIN"/>
    <property type="match status" value="1"/>
</dbReference>
<dbReference type="AlphaFoldDB" id="A0A916W7E2"/>
<comment type="subcellular location">
    <subcellularLocation>
        <location evidence="1">Cell membrane</location>
        <topology evidence="1">Multi-pass membrane protein</topology>
    </subcellularLocation>
</comment>
<gene>
    <name evidence="7" type="ORF">GCM10011507_25710</name>
</gene>
<dbReference type="PANTHER" id="PTHR30250">
    <property type="entry name" value="PST FAMILY PREDICTED COLANIC ACID TRANSPORTER"/>
    <property type="match status" value="1"/>
</dbReference>
<evidence type="ECO:0000256" key="2">
    <source>
        <dbReference type="ARBA" id="ARBA00022475"/>
    </source>
</evidence>
<feature type="transmembrane region" description="Helical" evidence="6">
    <location>
        <begin position="310"/>
        <end position="334"/>
    </location>
</feature>
<proteinExistence type="predicted"/>
<dbReference type="GO" id="GO:0005886">
    <property type="term" value="C:plasma membrane"/>
    <property type="evidence" value="ECO:0007669"/>
    <property type="project" value="UniProtKB-SubCell"/>
</dbReference>
<accession>A0A916W7E2</accession>
<dbReference type="EMBL" id="BMJB01000001">
    <property type="protein sequence ID" value="GGA72960.1"/>
    <property type="molecule type" value="Genomic_DNA"/>
</dbReference>
<evidence type="ECO:0000313" key="7">
    <source>
        <dbReference type="EMBL" id="GGA72960.1"/>
    </source>
</evidence>
<comment type="caution">
    <text evidence="7">The sequence shown here is derived from an EMBL/GenBank/DDBJ whole genome shotgun (WGS) entry which is preliminary data.</text>
</comment>
<evidence type="ECO:0000256" key="1">
    <source>
        <dbReference type="ARBA" id="ARBA00004651"/>
    </source>
</evidence>
<evidence type="ECO:0000256" key="4">
    <source>
        <dbReference type="ARBA" id="ARBA00022989"/>
    </source>
</evidence>
<feature type="transmembrane region" description="Helical" evidence="6">
    <location>
        <begin position="340"/>
        <end position="358"/>
    </location>
</feature>
<feature type="transmembrane region" description="Helical" evidence="6">
    <location>
        <begin position="403"/>
        <end position="422"/>
    </location>
</feature>
<feature type="transmembrane region" description="Helical" evidence="6">
    <location>
        <begin position="250"/>
        <end position="270"/>
    </location>
</feature>
<name>A0A916W7E2_9BACT</name>
<evidence type="ECO:0000256" key="5">
    <source>
        <dbReference type="ARBA" id="ARBA00023136"/>
    </source>
</evidence>
<feature type="transmembrane region" description="Helical" evidence="6">
    <location>
        <begin position="163"/>
        <end position="180"/>
    </location>
</feature>
<evidence type="ECO:0000313" key="8">
    <source>
        <dbReference type="Proteomes" id="UP000648801"/>
    </source>
</evidence>
<reference evidence="7" key="1">
    <citation type="journal article" date="2014" name="Int. J. Syst. Evol. Microbiol.">
        <title>Complete genome sequence of Corynebacterium casei LMG S-19264T (=DSM 44701T), isolated from a smear-ripened cheese.</title>
        <authorList>
            <consortium name="US DOE Joint Genome Institute (JGI-PGF)"/>
            <person name="Walter F."/>
            <person name="Albersmeier A."/>
            <person name="Kalinowski J."/>
            <person name="Ruckert C."/>
        </authorList>
    </citation>
    <scope>NUCLEOTIDE SEQUENCE</scope>
    <source>
        <strain evidence="7">CGMCC 1.15447</strain>
    </source>
</reference>
<evidence type="ECO:0008006" key="9">
    <source>
        <dbReference type="Google" id="ProtNLM"/>
    </source>
</evidence>
<sequence length="502" mass="56522">MAVFQRILKNLVAMLTSRMISILQQVVLPPVFIARYSIAQFGEWGVLSGAVGALSLLNFGVQTFMNQDLAVRFSRGEIEGYHIRQSTALRLLCGVILVTAVLCLVLFIVPLDRWLRLDIGRRSAQWTAYLLCLQVLLNILFGYFGGIFMGVRLAHRGSHWNNIQNLLSIVGLLIGVVLHLPFPVLAALQLFSVLAAMVGVLIDIRRTSPEIFPTLNYWDGSAVKEILKPSGYFGLISICTFLTFQAPLIVMQRFVGAVAVAGFLIMRTVFSMCRQVLATFTTSMGSEITILFGRGDWRGISRLYDYSERFVFFLIPVVNTGALLLSPVLITVWMHKKAELFSVYPYVLTAAIAMVISLKEHKFQFQFSTNTHIELARLMFFSYLAMIGVSLITVRWFGVVGFLWTWLATEVFQMASIIRLNVHLFAHYERLKFTYLRRLISTCVAALLVSYVLLEHISNRPMMLQVGVSVAGGLVVATSAWFLFHVHEVFKRVQGIFSSKFA</sequence>
<feature type="transmembrane region" description="Helical" evidence="6">
    <location>
        <begin position="128"/>
        <end position="151"/>
    </location>
</feature>
<keyword evidence="4 6" id="KW-1133">Transmembrane helix</keyword>
<evidence type="ECO:0000256" key="3">
    <source>
        <dbReference type="ARBA" id="ARBA00022692"/>
    </source>
</evidence>